<evidence type="ECO:0000259" key="3">
    <source>
        <dbReference type="Pfam" id="PF17782"/>
    </source>
</evidence>
<dbReference type="Proteomes" id="UP000280099">
    <property type="component" value="Unassembled WGS sequence"/>
</dbReference>
<dbReference type="Pfam" id="PF02481">
    <property type="entry name" value="DNA_processg_A"/>
    <property type="match status" value="1"/>
</dbReference>
<reference evidence="5 6" key="1">
    <citation type="submission" date="2018-10" db="EMBL/GenBank/DDBJ databases">
        <title>Genomic Encyclopedia of Type Strains, Phase IV (KMG-IV): sequencing the most valuable type-strain genomes for metagenomic binning, comparative biology and taxonomic classification.</title>
        <authorList>
            <person name="Goeker M."/>
        </authorList>
    </citation>
    <scope>NUCLEOTIDE SEQUENCE [LARGE SCALE GENOMIC DNA]</scope>
    <source>
        <strain evidence="5 6">DSM 23800</strain>
    </source>
</reference>
<dbReference type="GO" id="GO:0009294">
    <property type="term" value="P:DNA-mediated transformation"/>
    <property type="evidence" value="ECO:0007669"/>
    <property type="project" value="InterPro"/>
</dbReference>
<dbReference type="PANTHER" id="PTHR43022:SF1">
    <property type="entry name" value="PROTEIN SMF"/>
    <property type="match status" value="1"/>
</dbReference>
<dbReference type="NCBIfam" id="TIGR00732">
    <property type="entry name" value="dprA"/>
    <property type="match status" value="1"/>
</dbReference>
<protein>
    <submittedName>
        <fullName evidence="5">DNA processing protein</fullName>
    </submittedName>
</protein>
<dbReference type="InterPro" id="IPR057338">
    <property type="entry name" value="DprA_SAM"/>
</dbReference>
<evidence type="ECO:0000256" key="1">
    <source>
        <dbReference type="ARBA" id="ARBA00006525"/>
    </source>
</evidence>
<accession>A0A420XFX0</accession>
<gene>
    <name evidence="5" type="ORF">DES31_1587</name>
</gene>
<evidence type="ECO:0000313" key="6">
    <source>
        <dbReference type="Proteomes" id="UP000280099"/>
    </source>
</evidence>
<dbReference type="PANTHER" id="PTHR43022">
    <property type="entry name" value="PROTEIN SMF"/>
    <property type="match status" value="1"/>
</dbReference>
<dbReference type="Gene3D" id="1.10.10.10">
    <property type="entry name" value="Winged helix-like DNA-binding domain superfamily/Winged helix DNA-binding domain"/>
    <property type="match status" value="1"/>
</dbReference>
<proteinExistence type="inferred from homology"/>
<keyword evidence="6" id="KW-1185">Reference proteome</keyword>
<feature type="domain" description="DprA winged helix" evidence="3">
    <location>
        <begin position="322"/>
        <end position="376"/>
    </location>
</feature>
<dbReference type="InterPro" id="IPR041614">
    <property type="entry name" value="DprA_WH"/>
</dbReference>
<dbReference type="Pfam" id="PF17782">
    <property type="entry name" value="WHD_DprA"/>
    <property type="match status" value="1"/>
</dbReference>
<dbReference type="InterPro" id="IPR003488">
    <property type="entry name" value="DprA"/>
</dbReference>
<comment type="caution">
    <text evidence="5">The sequence shown here is derived from an EMBL/GenBank/DDBJ whole genome shotgun (WGS) entry which is preliminary data.</text>
</comment>
<name>A0A420XFX0_9PAST</name>
<feature type="domain" description="Smf/DprA SLOG" evidence="2">
    <location>
        <begin position="77"/>
        <end position="285"/>
    </location>
</feature>
<dbReference type="Pfam" id="PF25317">
    <property type="entry name" value="SAM_SMF"/>
    <property type="match status" value="1"/>
</dbReference>
<dbReference type="SUPFAM" id="SSF102405">
    <property type="entry name" value="MCP/YpsA-like"/>
    <property type="match status" value="1"/>
</dbReference>
<evidence type="ECO:0000259" key="2">
    <source>
        <dbReference type="Pfam" id="PF02481"/>
    </source>
</evidence>
<dbReference type="OrthoDB" id="9785707at2"/>
<evidence type="ECO:0000259" key="4">
    <source>
        <dbReference type="Pfam" id="PF25317"/>
    </source>
</evidence>
<dbReference type="AlphaFoldDB" id="A0A420XFX0"/>
<dbReference type="InterPro" id="IPR036388">
    <property type="entry name" value="WH-like_DNA-bd_sf"/>
</dbReference>
<comment type="similarity">
    <text evidence="1">Belongs to the DprA/Smf family.</text>
</comment>
<evidence type="ECO:0000313" key="5">
    <source>
        <dbReference type="EMBL" id="RKR71251.1"/>
    </source>
</evidence>
<dbReference type="Gene3D" id="3.40.50.450">
    <property type="match status" value="1"/>
</dbReference>
<organism evidence="5 6">
    <name type="scientific">Otariodibacter oris</name>
    <dbReference type="NCBI Taxonomy" id="1032623"/>
    <lineage>
        <taxon>Bacteria</taxon>
        <taxon>Pseudomonadati</taxon>
        <taxon>Pseudomonadota</taxon>
        <taxon>Gammaproteobacteria</taxon>
        <taxon>Pasteurellales</taxon>
        <taxon>Pasteurellaceae</taxon>
        <taxon>Otariodibacter</taxon>
    </lineage>
</organism>
<dbReference type="EMBL" id="RBJC01000008">
    <property type="protein sequence ID" value="RKR71251.1"/>
    <property type="molecule type" value="Genomic_DNA"/>
</dbReference>
<dbReference type="InterPro" id="IPR057666">
    <property type="entry name" value="DrpA_SLOG"/>
</dbReference>
<sequence>MDYLFELCKLLQIPQLGAQRVGKLLASCDFNEFCKYDKEQLHHIGWSTKQIQRWFNPDINWINSAFDWRSKSNEHHIISLFDANYPFLLKQISTAPPILFIKGNPDSLSLPQIAMVGSRDYSHYGKYWSRYFADELVKHNLAVTSGLAIGIDGFCHKQAIESNGVTIAVLGNGLANVYPSRHKKLAEEIVNNGGALVSEFFPTQPPIAENFPRRNRIISGLSLGTLVIEATVNSGSLITAKYALEQGREVFALPNSIQNPFSAGCHKLIKDGALLVESIDDILSSIPYLQGTFSTQFQQADLFSINTPTQVMVSTEKFANIESELTACQQDLLKHITLSPISIDDIAKATQLSTENILIELLNLELQGIIQQVTGGYVKS</sequence>
<dbReference type="RefSeq" id="WP_121123758.1">
    <property type="nucleotide sequence ID" value="NZ_RBJC01000008.1"/>
</dbReference>
<feature type="domain" description="Smf/DprA SAM" evidence="4">
    <location>
        <begin position="9"/>
        <end position="66"/>
    </location>
</feature>